<dbReference type="CDD" id="cd05233">
    <property type="entry name" value="SDR_c"/>
    <property type="match status" value="1"/>
</dbReference>
<keyword evidence="4" id="KW-1185">Reference proteome</keyword>
<gene>
    <name evidence="3" type="ORF">D7S86_22935</name>
</gene>
<dbReference type="InterPro" id="IPR002347">
    <property type="entry name" value="SDR_fam"/>
</dbReference>
<accession>A0A494XD49</accession>
<comment type="caution">
    <text evidence="3">The sequence shown here is derived from an EMBL/GenBank/DDBJ whole genome shotgun (WGS) entry which is preliminary data.</text>
</comment>
<evidence type="ECO:0000313" key="4">
    <source>
        <dbReference type="Proteomes" id="UP000270342"/>
    </source>
</evidence>
<dbReference type="EMBL" id="RBZU01000012">
    <property type="protein sequence ID" value="RKP47812.1"/>
    <property type="molecule type" value="Genomic_DNA"/>
</dbReference>
<dbReference type="AlphaFoldDB" id="A0A494XD49"/>
<dbReference type="NCBIfam" id="NF005559">
    <property type="entry name" value="PRK07231.1"/>
    <property type="match status" value="1"/>
</dbReference>
<reference evidence="3 4" key="1">
    <citation type="submission" date="2018-10" db="EMBL/GenBank/DDBJ databases">
        <title>Robbsia sp. DHC34, isolated from soil.</title>
        <authorList>
            <person name="Gao Z.-H."/>
            <person name="Qiu L.-H."/>
        </authorList>
    </citation>
    <scope>NUCLEOTIDE SEQUENCE [LARGE SCALE GENOMIC DNA]</scope>
    <source>
        <strain evidence="3 4">DHC34</strain>
    </source>
</reference>
<protein>
    <submittedName>
        <fullName evidence="3">SDR family oxidoreductase</fullName>
    </submittedName>
</protein>
<sequence>MNELQGRRALVTGAAQGLGLAIASLFVERGAQVMLCDIDEARVTKAAADLGPQARAVRCDVTSSADVAAAVEATRQAFGGMDTLVNNAGIEIVKPLLDHTEEEFHRLMSINVLGVFLGMKHSIGALAESGRGAIVNISSLAGVNGVPLFGFYAASKAAVLQLTRTAAAELKQVGVRVNAVCPGFVNTAMVDRLIPTVEAAVGVPFSALVAVKQGRLGTTHEVAEMTAFLASDAASWTTGSHYILDGGLSAGLL</sequence>
<dbReference type="Gene3D" id="3.40.50.720">
    <property type="entry name" value="NAD(P)-binding Rossmann-like Domain"/>
    <property type="match status" value="1"/>
</dbReference>
<dbReference type="FunFam" id="3.40.50.720:FF:000084">
    <property type="entry name" value="Short-chain dehydrogenase reductase"/>
    <property type="match status" value="1"/>
</dbReference>
<dbReference type="PRINTS" id="PR00081">
    <property type="entry name" value="GDHRDH"/>
</dbReference>
<dbReference type="RefSeq" id="WP_121089707.1">
    <property type="nucleotide sequence ID" value="NZ_RBZU01000012.1"/>
</dbReference>
<organism evidence="3 4">
    <name type="scientific">Pararobbsia silviterrae</name>
    <dbReference type="NCBI Taxonomy" id="1792498"/>
    <lineage>
        <taxon>Bacteria</taxon>
        <taxon>Pseudomonadati</taxon>
        <taxon>Pseudomonadota</taxon>
        <taxon>Betaproteobacteria</taxon>
        <taxon>Burkholderiales</taxon>
        <taxon>Burkholderiaceae</taxon>
        <taxon>Pararobbsia</taxon>
    </lineage>
</organism>
<dbReference type="InterPro" id="IPR036291">
    <property type="entry name" value="NAD(P)-bd_dom_sf"/>
</dbReference>
<evidence type="ECO:0000313" key="3">
    <source>
        <dbReference type="EMBL" id="RKP47812.1"/>
    </source>
</evidence>
<dbReference type="PANTHER" id="PTHR24321:SF8">
    <property type="entry name" value="ESTRADIOL 17-BETA-DEHYDROGENASE 8-RELATED"/>
    <property type="match status" value="1"/>
</dbReference>
<dbReference type="Pfam" id="PF13561">
    <property type="entry name" value="adh_short_C2"/>
    <property type="match status" value="1"/>
</dbReference>
<dbReference type="Proteomes" id="UP000270342">
    <property type="component" value="Unassembled WGS sequence"/>
</dbReference>
<comment type="similarity">
    <text evidence="1">Belongs to the short-chain dehydrogenases/reductases (SDR) family.</text>
</comment>
<dbReference type="OrthoDB" id="9178657at2"/>
<dbReference type="PRINTS" id="PR00080">
    <property type="entry name" value="SDRFAMILY"/>
</dbReference>
<dbReference type="GO" id="GO:0016491">
    <property type="term" value="F:oxidoreductase activity"/>
    <property type="evidence" value="ECO:0007669"/>
    <property type="project" value="UniProtKB-KW"/>
</dbReference>
<dbReference type="SUPFAM" id="SSF51735">
    <property type="entry name" value="NAD(P)-binding Rossmann-fold domains"/>
    <property type="match status" value="1"/>
</dbReference>
<evidence type="ECO:0000256" key="2">
    <source>
        <dbReference type="ARBA" id="ARBA00023002"/>
    </source>
</evidence>
<dbReference type="InterPro" id="IPR020904">
    <property type="entry name" value="Sc_DH/Rdtase_CS"/>
</dbReference>
<evidence type="ECO:0000256" key="1">
    <source>
        <dbReference type="ARBA" id="ARBA00006484"/>
    </source>
</evidence>
<dbReference type="PANTHER" id="PTHR24321">
    <property type="entry name" value="DEHYDROGENASES, SHORT CHAIN"/>
    <property type="match status" value="1"/>
</dbReference>
<keyword evidence="2" id="KW-0560">Oxidoreductase</keyword>
<proteinExistence type="inferred from homology"/>
<name>A0A494XD49_9BURK</name>
<dbReference type="PROSITE" id="PS00061">
    <property type="entry name" value="ADH_SHORT"/>
    <property type="match status" value="1"/>
</dbReference>